<comment type="caution">
    <text evidence="4">The sequence shown here is derived from an EMBL/GenBank/DDBJ whole genome shotgun (WGS) entry which is preliminary data.</text>
</comment>
<dbReference type="PANTHER" id="PTHR47225:SF1">
    <property type="entry name" value="EF-HAND CALCIUM-BINDING DOMAIN-CONTAINING PROTEIN 12"/>
    <property type="match status" value="1"/>
</dbReference>
<keyword evidence="1" id="KW-0106">Calcium</keyword>
<dbReference type="AlphaFoldDB" id="A0AAD9UXV5"/>
<dbReference type="SUPFAM" id="SSF47473">
    <property type="entry name" value="EF-hand"/>
    <property type="match status" value="1"/>
</dbReference>
<evidence type="ECO:0000256" key="2">
    <source>
        <dbReference type="SAM" id="MobiDB-lite"/>
    </source>
</evidence>
<proteinExistence type="predicted"/>
<dbReference type="Gene3D" id="1.10.238.10">
    <property type="entry name" value="EF-hand"/>
    <property type="match status" value="1"/>
</dbReference>
<feature type="compositionally biased region" description="Basic and acidic residues" evidence="2">
    <location>
        <begin position="350"/>
        <end position="360"/>
    </location>
</feature>
<sequence length="480" mass="54379">MNVQITAPKEFEESSAIIGVPKVRNLLPSKKYRENVKKWGESTEVKRRRVIVVPSIKCAARDVTLANEGQEGALLDGSEADGFDAQVKSYRKRLEERKRIRGVLNTCGLKQDWLRNKDDRTKLENRVLKRLLQKQRPEIAIKEPPSPPSPVIVEEDTFITGEDRGVPTIHHPSPAALAIIQDYLDRKRLRLIDLFAQADKDKNWVVSRLEFRNIIRSRRIPLTEVDLEDLILALDRDNSDALDYRELAVGRQSYLEQRVGSQGAEVVHTPGKPLKRPETIPEEQEQGMEPSKEKITTTGTQISKPSQISAVPQRPPTAPRSPSQRRPSSSPQRPYSPRGGKPVSFVGQRSDTEPQSRESRPFSPAGSSDRSMSPTLLEIPAFQLSDKVEQLTKDEIKDRRSKKQQKRKEKEKKQRKKAAPDRTTVAPSTLGGRVGEMVDRYRKMTLKEYNDVVELCQMHGVQVSKALLGRGELVTKLRGY</sequence>
<evidence type="ECO:0000256" key="1">
    <source>
        <dbReference type="ARBA" id="ARBA00022837"/>
    </source>
</evidence>
<feature type="compositionally biased region" description="Basic residues" evidence="2">
    <location>
        <begin position="399"/>
        <end position="417"/>
    </location>
</feature>
<feature type="compositionally biased region" description="Basic and acidic residues" evidence="2">
    <location>
        <begin position="386"/>
        <end position="398"/>
    </location>
</feature>
<reference evidence="4" key="2">
    <citation type="journal article" date="2023" name="Science">
        <title>Genomic signatures of disease resistance in endangered staghorn corals.</title>
        <authorList>
            <person name="Vollmer S.V."/>
            <person name="Selwyn J.D."/>
            <person name="Despard B.A."/>
            <person name="Roesel C.L."/>
        </authorList>
    </citation>
    <scope>NUCLEOTIDE SEQUENCE</scope>
    <source>
        <strain evidence="4">K2</strain>
    </source>
</reference>
<protein>
    <submittedName>
        <fullName evidence="4">EF-hand calcium-binding domain-containing protein 12</fullName>
    </submittedName>
</protein>
<keyword evidence="5" id="KW-1185">Reference proteome</keyword>
<dbReference type="Proteomes" id="UP001249851">
    <property type="component" value="Unassembled WGS sequence"/>
</dbReference>
<dbReference type="InterPro" id="IPR042847">
    <property type="entry name" value="EFC12"/>
</dbReference>
<feature type="compositionally biased region" description="Polar residues" evidence="2">
    <location>
        <begin position="296"/>
        <end position="310"/>
    </location>
</feature>
<dbReference type="EMBL" id="JARQWQ010000073">
    <property type="protein sequence ID" value="KAK2553891.1"/>
    <property type="molecule type" value="Genomic_DNA"/>
</dbReference>
<dbReference type="InterPro" id="IPR018247">
    <property type="entry name" value="EF_Hand_1_Ca_BS"/>
</dbReference>
<dbReference type="PROSITE" id="PS00018">
    <property type="entry name" value="EF_HAND_1"/>
    <property type="match status" value="1"/>
</dbReference>
<feature type="compositionally biased region" description="Polar residues" evidence="2">
    <location>
        <begin position="365"/>
        <end position="374"/>
    </location>
</feature>
<dbReference type="PROSITE" id="PS50222">
    <property type="entry name" value="EF_HAND_2"/>
    <property type="match status" value="1"/>
</dbReference>
<dbReference type="PANTHER" id="PTHR47225">
    <property type="entry name" value="EF-HAND CALCIUM-BINDING DOMAIN-CONTAINING PROTEIN 12"/>
    <property type="match status" value="1"/>
</dbReference>
<evidence type="ECO:0000313" key="4">
    <source>
        <dbReference type="EMBL" id="KAK2553891.1"/>
    </source>
</evidence>
<gene>
    <name evidence="4" type="ORF">P5673_024582</name>
</gene>
<feature type="compositionally biased region" description="Low complexity" evidence="2">
    <location>
        <begin position="320"/>
        <end position="338"/>
    </location>
</feature>
<name>A0AAD9UXV5_ACRCE</name>
<feature type="domain" description="EF-hand" evidence="3">
    <location>
        <begin position="186"/>
        <end position="221"/>
    </location>
</feature>
<evidence type="ECO:0000259" key="3">
    <source>
        <dbReference type="PROSITE" id="PS50222"/>
    </source>
</evidence>
<feature type="region of interest" description="Disordered" evidence="2">
    <location>
        <begin position="258"/>
        <end position="430"/>
    </location>
</feature>
<organism evidence="4 5">
    <name type="scientific">Acropora cervicornis</name>
    <name type="common">Staghorn coral</name>
    <dbReference type="NCBI Taxonomy" id="6130"/>
    <lineage>
        <taxon>Eukaryota</taxon>
        <taxon>Metazoa</taxon>
        <taxon>Cnidaria</taxon>
        <taxon>Anthozoa</taxon>
        <taxon>Hexacorallia</taxon>
        <taxon>Scleractinia</taxon>
        <taxon>Astrocoeniina</taxon>
        <taxon>Acroporidae</taxon>
        <taxon>Acropora</taxon>
    </lineage>
</organism>
<dbReference type="GO" id="GO:0005509">
    <property type="term" value="F:calcium ion binding"/>
    <property type="evidence" value="ECO:0007669"/>
    <property type="project" value="InterPro"/>
</dbReference>
<evidence type="ECO:0000313" key="5">
    <source>
        <dbReference type="Proteomes" id="UP001249851"/>
    </source>
</evidence>
<accession>A0AAD9UXV5</accession>
<reference evidence="4" key="1">
    <citation type="journal article" date="2023" name="G3 (Bethesda)">
        <title>Whole genome assembly and annotation of the endangered Caribbean coral Acropora cervicornis.</title>
        <authorList>
            <person name="Selwyn J.D."/>
            <person name="Vollmer S.V."/>
        </authorList>
    </citation>
    <scope>NUCLEOTIDE SEQUENCE</scope>
    <source>
        <strain evidence="4">K2</strain>
    </source>
</reference>
<dbReference type="InterPro" id="IPR002048">
    <property type="entry name" value="EF_hand_dom"/>
</dbReference>
<dbReference type="InterPro" id="IPR011992">
    <property type="entry name" value="EF-hand-dom_pair"/>
</dbReference>